<organism evidence="1 2">
    <name type="scientific">Synechocystis salina LEGE 00031</name>
    <dbReference type="NCBI Taxonomy" id="1828736"/>
    <lineage>
        <taxon>Bacteria</taxon>
        <taxon>Bacillati</taxon>
        <taxon>Cyanobacteriota</taxon>
        <taxon>Cyanophyceae</taxon>
        <taxon>Synechococcales</taxon>
        <taxon>Merismopediaceae</taxon>
        <taxon>Synechocystis</taxon>
    </lineage>
</organism>
<evidence type="ECO:0000313" key="2">
    <source>
        <dbReference type="Proteomes" id="UP000658720"/>
    </source>
</evidence>
<protein>
    <submittedName>
        <fullName evidence="1">Uncharacterized protein</fullName>
    </submittedName>
</protein>
<evidence type="ECO:0000313" key="1">
    <source>
        <dbReference type="EMBL" id="MBE9253889.1"/>
    </source>
</evidence>
<comment type="caution">
    <text evidence="1">The sequence shown here is derived from an EMBL/GenBank/DDBJ whole genome shotgun (WGS) entry which is preliminary data.</text>
</comment>
<dbReference type="EMBL" id="JADEVV010000020">
    <property type="protein sequence ID" value="MBE9253889.1"/>
    <property type="molecule type" value="Genomic_DNA"/>
</dbReference>
<accession>A0ABR9VRB7</accession>
<keyword evidence="2" id="KW-1185">Reference proteome</keyword>
<name>A0ABR9VRB7_9SYNC</name>
<reference evidence="1 2" key="1">
    <citation type="submission" date="2020-10" db="EMBL/GenBank/DDBJ databases">
        <authorList>
            <person name="Castelo-Branco R."/>
            <person name="Eusebio N."/>
            <person name="Adriana R."/>
            <person name="Vieira A."/>
            <person name="Brugerolle De Fraissinette N."/>
            <person name="Rezende De Castro R."/>
            <person name="Schneider M.P."/>
            <person name="Vasconcelos V."/>
            <person name="Leao P.N."/>
        </authorList>
    </citation>
    <scope>NUCLEOTIDE SEQUENCE [LARGE SCALE GENOMIC DNA]</scope>
    <source>
        <strain evidence="1 2">LEGE 00031</strain>
    </source>
</reference>
<sequence length="56" mass="6832">MEWDWTTLDWEKNKEDLEALEESDRTLREGYKPNPDTKKLTEEEIPFSKLKIVEFE</sequence>
<dbReference type="RefSeq" id="WP_194019626.1">
    <property type="nucleotide sequence ID" value="NZ_JADEVV010000020.1"/>
</dbReference>
<gene>
    <name evidence="1" type="ORF">IQ217_08540</name>
</gene>
<proteinExistence type="predicted"/>
<dbReference type="Proteomes" id="UP000658720">
    <property type="component" value="Unassembled WGS sequence"/>
</dbReference>